<dbReference type="InterPro" id="IPR001673">
    <property type="entry name" value="S_mold_repeat"/>
</dbReference>
<keyword evidence="1" id="KW-0472">Membrane</keyword>
<sequence length="535" mass="56496">MSKKILINLSIIGVVAAIVAGGTIAYFSDTETSAGNKFAVGKLNLKVDSACHYNGAECICVTNSDSPHYGNCYWDIGGNGQFGDGEVSEDNRCYCSWQEKDLGQNDLFFNFDDVKPGDNGEDTVSLHIINNDAWLCAQISNLASNDNGCDDPESKIDATCGEGEGELQDNLFFTVWRDDDCDNVLDSGEDVLVDYQPASEGLWPLADSANGSPVPGEATVCYGIKWEVPISASNIIQSDSLEGDISFTAVQARHMNDFKCSDLTGGGNNPECVQDTDCNDNNPCTNDICESGECIHSSISGIPCDDGNPCTIEDMCLNGECVGTPKSCDDGNFCTTDSCNETTGECEHQCNVNVPCDDGNPNTIEDKCQLVDGSCQCAGQEAPECTQDSDCDDGYLCTNDKCVGGECTHTDTGFCGIYSAMDSCKTAYCNPGNTSADDNGCVVTSIEDGTSCTSINCMMIDNCSGYTCLNGVCTAPNGGGGNSNQCTYPDSSSCIDNNECTIDLCSEENICVHIPSVGPCDNGAGVCVGGQCIHY</sequence>
<dbReference type="PANTHER" id="PTHR31797">
    <property type="entry name" value="EXTRACELLULAR MATRIX PROTEIN A-RELATED"/>
    <property type="match status" value="1"/>
</dbReference>
<feature type="transmembrane region" description="Helical" evidence="1">
    <location>
        <begin position="7"/>
        <end position="27"/>
    </location>
</feature>
<dbReference type="EMBL" id="QMNG01000050">
    <property type="protein sequence ID" value="RLC36510.1"/>
    <property type="molecule type" value="Genomic_DNA"/>
</dbReference>
<dbReference type="InterPro" id="IPR022121">
    <property type="entry name" value="Peptidase_M73_camelysin"/>
</dbReference>
<dbReference type="NCBIfam" id="TIGR04088">
    <property type="entry name" value="cognate_SipW"/>
    <property type="match status" value="1"/>
</dbReference>
<dbReference type="Pfam" id="PF12389">
    <property type="entry name" value="Peptidase_M73"/>
    <property type="match status" value="1"/>
</dbReference>
<comment type="caution">
    <text evidence="2">The sequence shown here is derived from an EMBL/GenBank/DDBJ whole genome shotgun (WGS) entry which is preliminary data.</text>
</comment>
<dbReference type="PANTHER" id="PTHR31797:SF6">
    <property type="entry name" value="CHITIN-BINDING TYPE-2 DOMAIN-CONTAINING PROTEIN"/>
    <property type="match status" value="1"/>
</dbReference>
<reference evidence="2 3" key="1">
    <citation type="submission" date="2018-06" db="EMBL/GenBank/DDBJ databases">
        <title>Extensive metabolic versatility and redundancy in microbially diverse, dynamic hydrothermal sediments.</title>
        <authorList>
            <person name="Dombrowski N."/>
            <person name="Teske A."/>
            <person name="Baker B.J."/>
        </authorList>
    </citation>
    <scope>NUCLEOTIDE SEQUENCE [LARGE SCALE GENOMIC DNA]</scope>
    <source>
        <strain evidence="2">B79_G16</strain>
    </source>
</reference>
<name>A0A420ZBP9_UNCK3</name>
<gene>
    <name evidence="2" type="ORF">DRH29_04415</name>
</gene>
<evidence type="ECO:0000256" key="1">
    <source>
        <dbReference type="SAM" id="Phobius"/>
    </source>
</evidence>
<protein>
    <submittedName>
        <fullName evidence="2">Uncharacterized protein</fullName>
    </submittedName>
</protein>
<dbReference type="InterPro" id="IPR023833">
    <property type="entry name" value="Signal_pept_SipW-depend-type"/>
</dbReference>
<evidence type="ECO:0000313" key="2">
    <source>
        <dbReference type="EMBL" id="RLC36510.1"/>
    </source>
</evidence>
<organism evidence="2 3">
    <name type="scientific">candidate division Kazan bacterium</name>
    <dbReference type="NCBI Taxonomy" id="2202143"/>
    <lineage>
        <taxon>Bacteria</taxon>
        <taxon>Bacteria division Kazan-3B-28</taxon>
    </lineage>
</organism>
<accession>A0A420ZBP9</accession>
<evidence type="ECO:0000313" key="3">
    <source>
        <dbReference type="Proteomes" id="UP000281261"/>
    </source>
</evidence>
<keyword evidence="1" id="KW-0812">Transmembrane</keyword>
<keyword evidence="1" id="KW-1133">Transmembrane helix</keyword>
<proteinExistence type="predicted"/>
<dbReference type="Pfam" id="PF00526">
    <property type="entry name" value="Dicty_CTDC"/>
    <property type="match status" value="4"/>
</dbReference>
<dbReference type="InterPro" id="IPR052846">
    <property type="entry name" value="ECM-enzyme_regulator"/>
</dbReference>
<dbReference type="AlphaFoldDB" id="A0A420ZBP9"/>
<dbReference type="Proteomes" id="UP000281261">
    <property type="component" value="Unassembled WGS sequence"/>
</dbReference>